<dbReference type="KEGG" id="dpte:113792238"/>
<accession>A0A6P6XX70</accession>
<keyword evidence="4" id="KW-1185">Reference proteome</keyword>
<dbReference type="GeneID" id="113792238"/>
<dbReference type="InterPro" id="IPR039883">
    <property type="entry name" value="Fcf2/DNTTIP2"/>
</dbReference>
<dbReference type="PANTHER" id="PTHR21686">
    <property type="entry name" value="DEOXYNUCLEOTIDYLTRANSFERASE TERMINAL-INTERACTING PROTEIN 2"/>
    <property type="match status" value="1"/>
</dbReference>
<evidence type="ECO:0000313" key="4">
    <source>
        <dbReference type="Proteomes" id="UP000515146"/>
    </source>
</evidence>
<evidence type="ECO:0000256" key="2">
    <source>
        <dbReference type="ARBA" id="ARBA00023242"/>
    </source>
</evidence>
<dbReference type="GO" id="GO:0006396">
    <property type="term" value="P:RNA processing"/>
    <property type="evidence" value="ECO:0007669"/>
    <property type="project" value="TreeGrafter"/>
</dbReference>
<dbReference type="GO" id="GO:0003723">
    <property type="term" value="F:RNA binding"/>
    <property type="evidence" value="ECO:0007669"/>
    <property type="project" value="TreeGrafter"/>
</dbReference>
<keyword evidence="2" id="KW-0539">Nucleus</keyword>
<dbReference type="InterPro" id="IPR014810">
    <property type="entry name" value="Fcf2_C"/>
</dbReference>
<evidence type="ECO:0000259" key="3">
    <source>
        <dbReference type="Pfam" id="PF08698"/>
    </source>
</evidence>
<gene>
    <name evidence="5" type="primary">LOC113792238</name>
</gene>
<organism evidence="4 5">
    <name type="scientific">Dermatophagoides pteronyssinus</name>
    <name type="common">European house dust mite</name>
    <dbReference type="NCBI Taxonomy" id="6956"/>
    <lineage>
        <taxon>Eukaryota</taxon>
        <taxon>Metazoa</taxon>
        <taxon>Ecdysozoa</taxon>
        <taxon>Arthropoda</taxon>
        <taxon>Chelicerata</taxon>
        <taxon>Arachnida</taxon>
        <taxon>Acari</taxon>
        <taxon>Acariformes</taxon>
        <taxon>Sarcoptiformes</taxon>
        <taxon>Astigmata</taxon>
        <taxon>Psoroptidia</taxon>
        <taxon>Analgoidea</taxon>
        <taxon>Pyroglyphidae</taxon>
        <taxon>Dermatophagoidinae</taxon>
        <taxon>Dermatophagoides</taxon>
    </lineage>
</organism>
<dbReference type="Proteomes" id="UP000515146">
    <property type="component" value="Unplaced"/>
</dbReference>
<evidence type="ECO:0000256" key="1">
    <source>
        <dbReference type="ARBA" id="ARBA00004604"/>
    </source>
</evidence>
<sequence length="354" mass="42120">MRKMMDPCSETESICSESSLSSLRSSKMHAKSCGYLLLNPNDPILEQRFESIVSKHKQQSSDLESFESRLQTINPDNIFLKVEQLKIGSRNDDKPISMMYNIDNICLTEQDCQLGNEYDDDNNNDKDISEQFKRVFGTAIDDYQNENNNNRPYLEFDLPLTEQRKRLNENLMNHRTKDLQMKMTLTDDIEQQLMIKPLRISRRQRKKQLSQQRNRSLSQWFDMPRVEELTKEMEKDLTALKMRRVWNPKQFYKKSSQISAGNDGMVDERSKYFQIGTVQETASDYYSGRLTKRQRKQTILDELMSDAQLKAFNKRKIQKAMTRNSRLKIMMKRAKLRRMKKRLREKRSRKMMND</sequence>
<proteinExistence type="predicted"/>
<feature type="domain" description="Fcf2 pre-rRNA processing C-terminal" evidence="3">
    <location>
        <begin position="214"/>
        <end position="316"/>
    </location>
</feature>
<dbReference type="OMA" id="ADMYENE"/>
<evidence type="ECO:0000313" key="5">
    <source>
        <dbReference type="RefSeq" id="XP_027197952.1"/>
    </source>
</evidence>
<dbReference type="InParanoid" id="A0A6P6XX70"/>
<comment type="subcellular location">
    <subcellularLocation>
        <location evidence="1">Nucleus</location>
        <location evidence="1">Nucleolus</location>
    </subcellularLocation>
</comment>
<dbReference type="PANTHER" id="PTHR21686:SF12">
    <property type="entry name" value="DEOXYNUCLEOTIDYLTRANSFERASE TERMINAL-INTERACTING PROTEIN 2"/>
    <property type="match status" value="1"/>
</dbReference>
<reference evidence="5" key="1">
    <citation type="submission" date="2025-08" db="UniProtKB">
        <authorList>
            <consortium name="RefSeq"/>
        </authorList>
    </citation>
    <scope>IDENTIFICATION</scope>
    <source>
        <strain evidence="5">Airmid</strain>
    </source>
</reference>
<protein>
    <submittedName>
        <fullName evidence="5">Deoxynucleotidyltransferase terminal-interacting protein 2-like</fullName>
    </submittedName>
</protein>
<dbReference type="RefSeq" id="XP_027197952.1">
    <property type="nucleotide sequence ID" value="XM_027342151.1"/>
</dbReference>
<name>A0A6P6XX70_DERPT</name>
<dbReference type="Pfam" id="PF08698">
    <property type="entry name" value="Fcf2"/>
    <property type="match status" value="1"/>
</dbReference>
<dbReference type="AlphaFoldDB" id="A0A6P6XX70"/>
<dbReference type="GO" id="GO:0005730">
    <property type="term" value="C:nucleolus"/>
    <property type="evidence" value="ECO:0007669"/>
    <property type="project" value="UniProtKB-SubCell"/>
</dbReference>
<dbReference type="OrthoDB" id="427886at2759"/>